<dbReference type="EMBL" id="CP030104">
    <property type="protein sequence ID" value="AWX44954.1"/>
    <property type="molecule type" value="Genomic_DNA"/>
</dbReference>
<dbReference type="PANTHER" id="PTHR12121:SF36">
    <property type="entry name" value="ENDONUCLEASE_EXONUCLEASE_PHOSPHATASE DOMAIN-CONTAINING PROTEIN"/>
    <property type="match status" value="1"/>
</dbReference>
<protein>
    <recommendedName>
        <fullName evidence="1">Endonuclease/exonuclease/phosphatase domain-containing protein</fullName>
    </recommendedName>
</protein>
<dbReference type="PANTHER" id="PTHR12121">
    <property type="entry name" value="CARBON CATABOLITE REPRESSOR PROTEIN 4"/>
    <property type="match status" value="1"/>
</dbReference>
<dbReference type="Gene3D" id="3.60.10.10">
    <property type="entry name" value="Endonuclease/exonuclease/phosphatase"/>
    <property type="match status" value="1"/>
</dbReference>
<dbReference type="AlphaFoldDB" id="A0A2Z4LTT0"/>
<dbReference type="InterPro" id="IPR005135">
    <property type="entry name" value="Endo/exonuclease/phosphatase"/>
</dbReference>
<dbReference type="OrthoDB" id="9793162at2"/>
<organism evidence="2 3">
    <name type="scientific">Flagellimonas maritima</name>
    <dbReference type="NCBI Taxonomy" id="1383885"/>
    <lineage>
        <taxon>Bacteria</taxon>
        <taxon>Pseudomonadati</taxon>
        <taxon>Bacteroidota</taxon>
        <taxon>Flavobacteriia</taxon>
        <taxon>Flavobacteriales</taxon>
        <taxon>Flavobacteriaceae</taxon>
        <taxon>Flagellimonas</taxon>
    </lineage>
</organism>
<accession>A0A2Z4LTT0</accession>
<dbReference type="Pfam" id="PF03372">
    <property type="entry name" value="Exo_endo_phos"/>
    <property type="match status" value="1"/>
</dbReference>
<keyword evidence="3" id="KW-1185">Reference proteome</keyword>
<dbReference type="PROSITE" id="PS51257">
    <property type="entry name" value="PROKAR_LIPOPROTEIN"/>
    <property type="match status" value="1"/>
</dbReference>
<evidence type="ECO:0000313" key="3">
    <source>
        <dbReference type="Proteomes" id="UP000248536"/>
    </source>
</evidence>
<gene>
    <name evidence="2" type="ORF">HME9304_01960</name>
</gene>
<dbReference type="CDD" id="cd09083">
    <property type="entry name" value="EEP-1"/>
    <property type="match status" value="1"/>
</dbReference>
<dbReference type="RefSeq" id="WP_112378384.1">
    <property type="nucleotide sequence ID" value="NZ_CP030104.1"/>
</dbReference>
<dbReference type="InterPro" id="IPR050410">
    <property type="entry name" value="CCR4/nocturin_mRNA_transcr"/>
</dbReference>
<feature type="domain" description="Endonuclease/exonuclease/phosphatase" evidence="1">
    <location>
        <begin position="28"/>
        <end position="270"/>
    </location>
</feature>
<dbReference type="KEGG" id="spon:HME9304_01960"/>
<dbReference type="Proteomes" id="UP000248536">
    <property type="component" value="Chromosome"/>
</dbReference>
<dbReference type="SUPFAM" id="SSF56219">
    <property type="entry name" value="DNase I-like"/>
    <property type="match status" value="1"/>
</dbReference>
<evidence type="ECO:0000313" key="2">
    <source>
        <dbReference type="EMBL" id="AWX44954.1"/>
    </source>
</evidence>
<reference evidence="2 3" key="1">
    <citation type="submission" date="2018-06" db="EMBL/GenBank/DDBJ databases">
        <title>Spongiibacterium sp. HME9304 Genome sequencing and assembly.</title>
        <authorList>
            <person name="Kang H."/>
            <person name="Kim H."/>
            <person name="Joh K."/>
        </authorList>
    </citation>
    <scope>NUCLEOTIDE SEQUENCE [LARGE SCALE GENOMIC DNA]</scope>
    <source>
        <strain evidence="2 3">HME9304</strain>
    </source>
</reference>
<sequence length="280" mass="32320">MIDFLKLSISFLAIMASTACKCQELTLMTYNIRLDVASDKKNAWPNRKEMLANQILLFSPDVLGVQEARPNQVKDLSTHLTEYKNIGLGRDGENNGEHTAIYYNHNRLHLKSHGTFWLSDTPFEVSIGWDAAYPRICTYGLFEDKDSKKNFWVFNTHLDHKGKNAQLYGMQKILDNIHDLNEQNYPVILMGDFNVVPESRLIQDLKGTMNDSKELARIKFGSIGTFNGFNILEKATRRIDYIMFSMHSNLKIETYGTFSTLIDQRYLSDHFPVFVKFQIN</sequence>
<dbReference type="GO" id="GO:0000175">
    <property type="term" value="F:3'-5'-RNA exonuclease activity"/>
    <property type="evidence" value="ECO:0007669"/>
    <property type="project" value="TreeGrafter"/>
</dbReference>
<proteinExistence type="predicted"/>
<dbReference type="InterPro" id="IPR036691">
    <property type="entry name" value="Endo/exonu/phosph_ase_sf"/>
</dbReference>
<evidence type="ECO:0000259" key="1">
    <source>
        <dbReference type="Pfam" id="PF03372"/>
    </source>
</evidence>
<name>A0A2Z4LTT0_9FLAO</name>